<dbReference type="EMBL" id="AMCI01008453">
    <property type="protein sequence ID" value="EJW91031.1"/>
    <property type="molecule type" value="Genomic_DNA"/>
</dbReference>
<evidence type="ECO:0000313" key="1">
    <source>
        <dbReference type="EMBL" id="EJW91031.1"/>
    </source>
</evidence>
<name>J9F826_9ZZZZ</name>
<protein>
    <submittedName>
        <fullName evidence="1">Uncharacterized protein</fullName>
    </submittedName>
</protein>
<accession>J9F826</accession>
<dbReference type="AlphaFoldDB" id="J9F826"/>
<comment type="caution">
    <text evidence="1">The sequence shown here is derived from an EMBL/GenBank/DDBJ whole genome shotgun (WGS) entry which is preliminary data.</text>
</comment>
<reference evidence="1" key="1">
    <citation type="journal article" date="2012" name="PLoS ONE">
        <title>Gene sets for utilization of primary and secondary nutrition supplies in the distal gut of endangered iberian lynx.</title>
        <authorList>
            <person name="Alcaide M."/>
            <person name="Messina E."/>
            <person name="Richter M."/>
            <person name="Bargiela R."/>
            <person name="Peplies J."/>
            <person name="Huws S.A."/>
            <person name="Newbold C.J."/>
            <person name="Golyshin P.N."/>
            <person name="Simon M.A."/>
            <person name="Lopez G."/>
            <person name="Yakimov M.M."/>
            <person name="Ferrer M."/>
        </authorList>
    </citation>
    <scope>NUCLEOTIDE SEQUENCE</scope>
</reference>
<feature type="non-terminal residue" evidence="1">
    <location>
        <position position="1"/>
    </location>
</feature>
<gene>
    <name evidence="1" type="ORF">EVA_20862</name>
</gene>
<sequence length="63" mass="7013">GGTDSNTFCYGTTSGTQQIKLFGMEDFYGDLHQWLDGLYCDSSYNVKTDYRNSVFTGSDGNSF</sequence>
<proteinExistence type="predicted"/>
<organism evidence="1">
    <name type="scientific">gut metagenome</name>
    <dbReference type="NCBI Taxonomy" id="749906"/>
    <lineage>
        <taxon>unclassified sequences</taxon>
        <taxon>metagenomes</taxon>
        <taxon>organismal metagenomes</taxon>
    </lineage>
</organism>